<evidence type="ECO:0000313" key="12">
    <source>
        <dbReference type="EMBL" id="TPX38725.1"/>
    </source>
</evidence>
<dbReference type="SUPFAM" id="SSF52540">
    <property type="entry name" value="P-loop containing nucleoside triphosphate hydrolases"/>
    <property type="match status" value="1"/>
</dbReference>
<comment type="similarity">
    <text evidence="1">Belongs to the guanylate kinase family.</text>
</comment>
<keyword evidence="7" id="KW-0067">ATP-binding</keyword>
<evidence type="ECO:0000256" key="1">
    <source>
        <dbReference type="ARBA" id="ARBA00005790"/>
    </source>
</evidence>
<evidence type="ECO:0000256" key="9">
    <source>
        <dbReference type="SAM" id="MobiDB-lite"/>
    </source>
</evidence>
<dbReference type="Proteomes" id="UP000317494">
    <property type="component" value="Unassembled WGS sequence"/>
</dbReference>
<dbReference type="NCBIfam" id="TIGR03263">
    <property type="entry name" value="guanyl_kin"/>
    <property type="match status" value="1"/>
</dbReference>
<dbReference type="GO" id="GO:0004385">
    <property type="term" value="F:GMP kinase activity"/>
    <property type="evidence" value="ECO:0007669"/>
    <property type="project" value="UniProtKB-EC"/>
</dbReference>
<name>A0A507CL49_9FUNG</name>
<dbReference type="PANTHER" id="PTHR23117:SF13">
    <property type="entry name" value="GUANYLATE KINASE"/>
    <property type="match status" value="1"/>
</dbReference>
<evidence type="ECO:0000313" key="11">
    <source>
        <dbReference type="EMBL" id="TPX32393.1"/>
    </source>
</evidence>
<sequence length="303" mass="33533">MKTIILALNGKNACQVAESRLFQRTTSITQRICTNIRIQYRNNQSTKRYIMSTNNNNNNTLLVISGPSGTGKSTLLERLFKKYPASFGFSVSHTTRAPRPGEENGKAYHFITRDEFMEKVNATSDPSPFFIEWAEFSSNLYGTSKNAVQTVIDSGKVCVLDVDMQGVKSIKKAEIPAKFLFISPPSLEALEARLKNRNTENDESLQKRMAAAGAEMEYAKEPGAHDIIVVNDDLDVAYKTVEDWIKSHWQLSEPVEEAPKSETANNETKEAEGNSSATAGQDSEPSPSAVASPAARRKRCTVQ</sequence>
<dbReference type="InterPro" id="IPR008145">
    <property type="entry name" value="GK/Ca_channel_bsu"/>
</dbReference>
<dbReference type="VEuPathDB" id="FungiDB:SeMB42_g07616"/>
<dbReference type="PROSITE" id="PS50052">
    <property type="entry name" value="GUANYLATE_KINASE_2"/>
    <property type="match status" value="1"/>
</dbReference>
<dbReference type="InterPro" id="IPR008144">
    <property type="entry name" value="Guanylate_kin-like_dom"/>
</dbReference>
<dbReference type="EMBL" id="QEAN01000570">
    <property type="protein sequence ID" value="TPX32393.1"/>
    <property type="molecule type" value="Genomic_DNA"/>
</dbReference>
<feature type="domain" description="Guanylate kinase-like" evidence="10">
    <location>
        <begin position="59"/>
        <end position="246"/>
    </location>
</feature>
<dbReference type="CDD" id="cd00071">
    <property type="entry name" value="GMPK"/>
    <property type="match status" value="1"/>
</dbReference>
<dbReference type="SMART" id="SM00072">
    <property type="entry name" value="GuKc"/>
    <property type="match status" value="1"/>
</dbReference>
<proteinExistence type="inferred from homology"/>
<gene>
    <name evidence="12" type="primary">GUK1</name>
    <name evidence="12" type="ORF">SeLEV6574_g07673</name>
    <name evidence="11" type="ORF">SeMB42_g07616</name>
</gene>
<dbReference type="AlphaFoldDB" id="A0A507CL49"/>
<evidence type="ECO:0000313" key="13">
    <source>
        <dbReference type="Proteomes" id="UP000317494"/>
    </source>
</evidence>
<evidence type="ECO:0000256" key="8">
    <source>
        <dbReference type="ARBA" id="ARBA00030128"/>
    </source>
</evidence>
<reference evidence="13 14" key="1">
    <citation type="journal article" date="2019" name="Sci. Rep.">
        <title>Comparative genomics of chytrid fungi reveal insights into the obligate biotrophic and pathogenic lifestyle of Synchytrium endobioticum.</title>
        <authorList>
            <person name="van de Vossenberg B.T.L.H."/>
            <person name="Warris S."/>
            <person name="Nguyen H.D.T."/>
            <person name="van Gent-Pelzer M.P.E."/>
            <person name="Joly D.L."/>
            <person name="van de Geest H.C."/>
            <person name="Bonants P.J.M."/>
            <person name="Smith D.S."/>
            <person name="Levesque C.A."/>
            <person name="van der Lee T.A.J."/>
        </authorList>
    </citation>
    <scope>NUCLEOTIDE SEQUENCE [LARGE SCALE GENOMIC DNA]</scope>
    <source>
        <strain evidence="12 14">LEV6574</strain>
        <strain evidence="11 13">MB42</strain>
    </source>
</reference>
<dbReference type="STRING" id="286115.A0A507CL49"/>
<dbReference type="Gene3D" id="3.40.50.300">
    <property type="entry name" value="P-loop containing nucleotide triphosphate hydrolases"/>
    <property type="match status" value="1"/>
</dbReference>
<dbReference type="GO" id="GO:0005829">
    <property type="term" value="C:cytosol"/>
    <property type="evidence" value="ECO:0007669"/>
    <property type="project" value="TreeGrafter"/>
</dbReference>
<feature type="compositionally biased region" description="Low complexity" evidence="9">
    <location>
        <begin position="283"/>
        <end position="294"/>
    </location>
</feature>
<keyword evidence="4" id="KW-0808">Transferase</keyword>
<evidence type="ECO:0000256" key="7">
    <source>
        <dbReference type="ARBA" id="ARBA00022840"/>
    </source>
</evidence>
<evidence type="ECO:0000256" key="2">
    <source>
        <dbReference type="ARBA" id="ARBA00012961"/>
    </source>
</evidence>
<accession>A0A507CL49</accession>
<dbReference type="GO" id="GO:0005524">
    <property type="term" value="F:ATP binding"/>
    <property type="evidence" value="ECO:0007669"/>
    <property type="project" value="UniProtKB-KW"/>
</dbReference>
<dbReference type="Pfam" id="PF00625">
    <property type="entry name" value="Guanylate_kin"/>
    <property type="match status" value="1"/>
</dbReference>
<feature type="region of interest" description="Disordered" evidence="9">
    <location>
        <begin position="252"/>
        <end position="303"/>
    </location>
</feature>
<evidence type="ECO:0000259" key="10">
    <source>
        <dbReference type="PROSITE" id="PS50052"/>
    </source>
</evidence>
<dbReference type="EC" id="2.7.4.8" evidence="2"/>
<keyword evidence="5" id="KW-0547">Nucleotide-binding</keyword>
<evidence type="ECO:0000313" key="14">
    <source>
        <dbReference type="Proteomes" id="UP000320475"/>
    </source>
</evidence>
<keyword evidence="13" id="KW-1185">Reference proteome</keyword>
<dbReference type="OrthoDB" id="6334211at2759"/>
<dbReference type="InterPro" id="IPR027417">
    <property type="entry name" value="P-loop_NTPase"/>
</dbReference>
<keyword evidence="6 12" id="KW-0418">Kinase</keyword>
<protein>
    <recommendedName>
        <fullName evidence="3">Guanylate kinase</fullName>
        <ecNumber evidence="2">2.7.4.8</ecNumber>
    </recommendedName>
    <alternativeName>
        <fullName evidence="8">GMP kinase</fullName>
    </alternativeName>
</protein>
<dbReference type="EMBL" id="QEAM01000582">
    <property type="protein sequence ID" value="TPX38725.1"/>
    <property type="molecule type" value="Genomic_DNA"/>
</dbReference>
<evidence type="ECO:0000256" key="4">
    <source>
        <dbReference type="ARBA" id="ARBA00022679"/>
    </source>
</evidence>
<evidence type="ECO:0000256" key="6">
    <source>
        <dbReference type="ARBA" id="ARBA00022777"/>
    </source>
</evidence>
<comment type="caution">
    <text evidence="12">The sequence shown here is derived from an EMBL/GenBank/DDBJ whole genome shotgun (WGS) entry which is preliminary data.</text>
</comment>
<dbReference type="Proteomes" id="UP000320475">
    <property type="component" value="Unassembled WGS sequence"/>
</dbReference>
<dbReference type="InterPro" id="IPR017665">
    <property type="entry name" value="Guanylate_kinase"/>
</dbReference>
<evidence type="ECO:0000256" key="3">
    <source>
        <dbReference type="ARBA" id="ARBA00016296"/>
    </source>
</evidence>
<dbReference type="PROSITE" id="PS00856">
    <property type="entry name" value="GUANYLATE_KINASE_1"/>
    <property type="match status" value="1"/>
</dbReference>
<dbReference type="FunFam" id="3.40.50.300:FF:000776">
    <property type="entry name" value="Guanylate kinase 2"/>
    <property type="match status" value="1"/>
</dbReference>
<dbReference type="InterPro" id="IPR020590">
    <property type="entry name" value="Guanylate_kinase_CS"/>
</dbReference>
<evidence type="ECO:0000256" key="5">
    <source>
        <dbReference type="ARBA" id="ARBA00022741"/>
    </source>
</evidence>
<organism evidence="12 14">
    <name type="scientific">Synchytrium endobioticum</name>
    <dbReference type="NCBI Taxonomy" id="286115"/>
    <lineage>
        <taxon>Eukaryota</taxon>
        <taxon>Fungi</taxon>
        <taxon>Fungi incertae sedis</taxon>
        <taxon>Chytridiomycota</taxon>
        <taxon>Chytridiomycota incertae sedis</taxon>
        <taxon>Chytridiomycetes</taxon>
        <taxon>Synchytriales</taxon>
        <taxon>Synchytriaceae</taxon>
        <taxon>Synchytrium</taxon>
    </lineage>
</organism>
<dbReference type="PANTHER" id="PTHR23117">
    <property type="entry name" value="GUANYLATE KINASE-RELATED"/>
    <property type="match status" value="1"/>
</dbReference>